<sequence length="275" mass="30607">MARSDSNGMTNNAGIAYGELIRRQRKAKKMNQEELGALVKVGKNAVGAWEAGRSRPDVGSVPVICEALDISLEEFFGYPDKSGENIYDLSGIRPDERATLLRKYSSLNQYNRQVILRQMDVLADMQEDTRVPRKIIRLFRNELAASAGPGETLEATRGEEVFLFADSMTEIADEIIRVNGNSMEPTFANGDMVLVKHTGSVREGEIGVFICGDTGYIKEYQKDGLHSHNPAYAPLTFSENEPVHCVGRVIGKVKADAWADDESVRAWEEYEQKGR</sequence>
<keyword evidence="2" id="KW-1185">Reference proteome</keyword>
<dbReference type="Proteomes" id="UP000682782">
    <property type="component" value="Chromosome"/>
</dbReference>
<organism evidence="1 2">
    <name type="scientific">Aristaeella hokkaidonensis</name>
    <dbReference type="NCBI Taxonomy" id="3046382"/>
    <lineage>
        <taxon>Bacteria</taxon>
        <taxon>Bacillati</taxon>
        <taxon>Bacillota</taxon>
        <taxon>Clostridia</taxon>
        <taxon>Eubacteriales</taxon>
        <taxon>Aristaeellaceae</taxon>
        <taxon>Aristaeella</taxon>
    </lineage>
</organism>
<evidence type="ECO:0000313" key="2">
    <source>
        <dbReference type="Proteomes" id="UP000682782"/>
    </source>
</evidence>
<proteinExistence type="predicted"/>
<protein>
    <submittedName>
        <fullName evidence="1">Helix-turn-helix domain-containing protein</fullName>
    </submittedName>
</protein>
<gene>
    <name evidence="1" type="ORF">JYE49_05560</name>
</gene>
<reference evidence="1" key="1">
    <citation type="submission" date="2021-01" db="EMBL/GenBank/DDBJ databases">
        <title>Complete genome sequence of Clostridiales bacterium R-7.</title>
        <authorList>
            <person name="Mahoney-Kurpe S.C."/>
            <person name="Palevich N."/>
            <person name="Koike S."/>
            <person name="Moon C.D."/>
            <person name="Attwood G.T."/>
        </authorList>
    </citation>
    <scope>NUCLEOTIDE SEQUENCE</scope>
    <source>
        <strain evidence="1">R-7</strain>
    </source>
</reference>
<name>A0AC61N2W6_9FIRM</name>
<dbReference type="EMBL" id="CP068393">
    <property type="protein sequence ID" value="QUC68159.1"/>
    <property type="molecule type" value="Genomic_DNA"/>
</dbReference>
<evidence type="ECO:0000313" key="1">
    <source>
        <dbReference type="EMBL" id="QUC68159.1"/>
    </source>
</evidence>
<accession>A0AC61N2W6</accession>